<keyword evidence="2" id="KW-0313">Glucose metabolism</keyword>
<organism evidence="3 4">
    <name type="scientific">Entomobacter blattae</name>
    <dbReference type="NCBI Taxonomy" id="2762277"/>
    <lineage>
        <taxon>Bacteria</taxon>
        <taxon>Pseudomonadati</taxon>
        <taxon>Pseudomonadota</taxon>
        <taxon>Alphaproteobacteria</taxon>
        <taxon>Acetobacterales</taxon>
        <taxon>Acetobacteraceae</taxon>
        <taxon>Entomobacter</taxon>
    </lineage>
</organism>
<keyword evidence="4" id="KW-1185">Reference proteome</keyword>
<dbReference type="GO" id="GO:0006006">
    <property type="term" value="P:glucose metabolic process"/>
    <property type="evidence" value="ECO:0007669"/>
    <property type="project" value="UniProtKB-KW"/>
</dbReference>
<accession>A0A7H1NTN6</accession>
<protein>
    <submittedName>
        <fullName evidence="3">6-phosphogluconolactonase</fullName>
        <ecNumber evidence="3">3.1.1.31</ecNumber>
    </submittedName>
</protein>
<dbReference type="Proteomes" id="UP000516349">
    <property type="component" value="Chromosome"/>
</dbReference>
<dbReference type="GO" id="GO:0005829">
    <property type="term" value="C:cytosol"/>
    <property type="evidence" value="ECO:0007669"/>
    <property type="project" value="TreeGrafter"/>
</dbReference>
<gene>
    <name evidence="3" type="primary">pgl_2</name>
    <name evidence="3" type="ORF">JGUZn3_19330</name>
</gene>
<dbReference type="GO" id="GO:0017057">
    <property type="term" value="F:6-phosphogluconolactonase activity"/>
    <property type="evidence" value="ECO:0007669"/>
    <property type="project" value="UniProtKB-EC"/>
</dbReference>
<keyword evidence="3" id="KW-0378">Hydrolase</keyword>
<evidence type="ECO:0000313" key="4">
    <source>
        <dbReference type="Proteomes" id="UP000516349"/>
    </source>
</evidence>
<dbReference type="EC" id="3.1.1.31" evidence="3"/>
<dbReference type="Pfam" id="PF10282">
    <property type="entry name" value="Lactonase"/>
    <property type="match status" value="1"/>
</dbReference>
<name>A0A7H1NTN6_9PROT</name>
<dbReference type="AlphaFoldDB" id="A0A7H1NTN6"/>
<keyword evidence="2" id="KW-0119">Carbohydrate metabolism</keyword>
<proteinExistence type="inferred from homology"/>
<dbReference type="SUPFAM" id="SSF51004">
    <property type="entry name" value="C-terminal (heme d1) domain of cytochrome cd1-nitrite reductase"/>
    <property type="match status" value="1"/>
</dbReference>
<dbReference type="KEGG" id="ebla:JGUZn3_19330"/>
<dbReference type="EMBL" id="CP060244">
    <property type="protein sequence ID" value="QNT79146.1"/>
    <property type="molecule type" value="Genomic_DNA"/>
</dbReference>
<evidence type="ECO:0000256" key="1">
    <source>
        <dbReference type="ARBA" id="ARBA00005564"/>
    </source>
</evidence>
<dbReference type="InterPro" id="IPR019405">
    <property type="entry name" value="Lactonase_7-beta_prop"/>
</dbReference>
<evidence type="ECO:0000313" key="3">
    <source>
        <dbReference type="EMBL" id="QNT79146.1"/>
    </source>
</evidence>
<dbReference type="PANTHER" id="PTHR30344:SF1">
    <property type="entry name" value="6-PHOSPHOGLUCONOLACTONASE"/>
    <property type="match status" value="1"/>
</dbReference>
<dbReference type="InterPro" id="IPR015943">
    <property type="entry name" value="WD40/YVTN_repeat-like_dom_sf"/>
</dbReference>
<evidence type="ECO:0000256" key="2">
    <source>
        <dbReference type="ARBA" id="ARBA00022526"/>
    </source>
</evidence>
<comment type="similarity">
    <text evidence="1">Belongs to the cycloisomerase 2 family.</text>
</comment>
<dbReference type="Gene3D" id="2.130.10.10">
    <property type="entry name" value="YVTN repeat-like/Quinoprotein amine dehydrogenase"/>
    <property type="match status" value="1"/>
</dbReference>
<sequence>MNKNLISRRSFGLRMLGTSITASSLLPALTKKLYAAPLPAAAVNPHDRILCFVGGYTAHRPKGTDGNGPGITVFEMDRKTGNLSPISVFTDIASPSFITLSHDKKFLYAVNEIDDFNKEGDGSVTSFSVDPASGNLQRLNVVSSGGAVPAHLSVDHSGKYVLVANYVGGSVAVLPIKPDGSLDQPVEVIKNTGPRMPERAEDNPPGNFAISDHTSSHVHMVQSDPTGRFVVADDAGLDRIYVWSIDSKTGKLTPAQYPYLDMTPGSAPRHFVFSKDGKRLYNLCEQNSKVVYSHFDPTTGKITPQQTVSTVTPHFKGSTLAAEIVFSHNEKFIYASNRLGNSIAVFKVSPDGLLTLIDETWMHADYGRALMFDPSGTFLFCANQKSDSVTAFRANPKTGKLDFTWNFTPIGSPTTFEFLVVPK</sequence>
<dbReference type="InterPro" id="IPR050282">
    <property type="entry name" value="Cycloisomerase_2"/>
</dbReference>
<dbReference type="PANTHER" id="PTHR30344">
    <property type="entry name" value="6-PHOSPHOGLUCONOLACTONASE-RELATED"/>
    <property type="match status" value="1"/>
</dbReference>
<reference evidence="3 4" key="1">
    <citation type="submission" date="2020-08" db="EMBL/GenBank/DDBJ databases">
        <title>Complete genome sequence of Entomobacter blattae G55GP.</title>
        <authorList>
            <person name="Poehlein A."/>
            <person name="Guzman J."/>
            <person name="Daniel R."/>
            <person name="Vilcinskas A."/>
        </authorList>
    </citation>
    <scope>NUCLEOTIDE SEQUENCE [LARGE SCALE GENOMIC DNA]</scope>
    <source>
        <strain evidence="3 4">G55GP</strain>
    </source>
</reference>
<dbReference type="InterPro" id="IPR011048">
    <property type="entry name" value="Haem_d1_sf"/>
</dbReference>